<dbReference type="InterPro" id="IPR052738">
    <property type="entry name" value="ABC-Tungstate_binding"/>
</dbReference>
<dbReference type="PROSITE" id="PS51257">
    <property type="entry name" value="PROKAR_LIPOPROTEIN"/>
    <property type="match status" value="1"/>
</dbReference>
<dbReference type="Proteomes" id="UP001301797">
    <property type="component" value="Chromosome"/>
</dbReference>
<dbReference type="KEGG" id="mefw:F1737_00800"/>
<dbReference type="AlphaFoldDB" id="A0AA97F9J6"/>
<evidence type="ECO:0000313" key="3">
    <source>
        <dbReference type="Proteomes" id="UP001301797"/>
    </source>
</evidence>
<keyword evidence="3" id="KW-1185">Reference proteome</keyword>
<feature type="domain" description="PBP" evidence="1">
    <location>
        <begin position="49"/>
        <end position="289"/>
    </location>
</feature>
<gene>
    <name evidence="2" type="ORF">F1737_00800</name>
</gene>
<name>A0AA97F9J6_9EURY</name>
<dbReference type="SUPFAM" id="SSF53850">
    <property type="entry name" value="Periplasmic binding protein-like II"/>
    <property type="match status" value="1"/>
</dbReference>
<dbReference type="Gene3D" id="3.40.190.10">
    <property type="entry name" value="Periplasmic binding protein-like II"/>
    <property type="match status" value="2"/>
</dbReference>
<dbReference type="Pfam" id="PF12849">
    <property type="entry name" value="PBP_like_2"/>
    <property type="match status" value="1"/>
</dbReference>
<dbReference type="EMBL" id="CP043875">
    <property type="protein sequence ID" value="WOF15320.1"/>
    <property type="molecule type" value="Genomic_DNA"/>
</dbReference>
<organism evidence="2 3">
    <name type="scientific">Methanochimaera problematica</name>
    <dbReference type="NCBI Taxonomy" id="2609417"/>
    <lineage>
        <taxon>Archaea</taxon>
        <taxon>Methanobacteriati</taxon>
        <taxon>Methanobacteriota</taxon>
        <taxon>Stenosarchaea group</taxon>
        <taxon>Methanomicrobia</taxon>
        <taxon>Methanomicrobiales</taxon>
        <taxon>Methanomicrobiaceae</taxon>
        <taxon>Methanochimaera</taxon>
    </lineage>
</organism>
<protein>
    <submittedName>
        <fullName evidence="2">Tungsten ABC transporter substrate-binding protein</fullName>
    </submittedName>
</protein>
<proteinExistence type="predicted"/>
<sequence length="333" mass="35466">MDFKKSGLILVLIVLAGAIFMAGCTGTQSTGDATPAATEAVATAEQTPAASEDNVLLIATTTSLDATGLLAQLETEFEEKTGADVQITAVGTGKALEFGNNGDVDLLMVHDRSRENAFLDAGSGIERRVFAFNYFVIIGPESDPAGIKGMAPGDALVTIMEKGKEDENVKFVSRGDGSGTHGKEKALWKAVGLDYDENEPVWVKEDWYVEAGAGMGTTLTMADEMNAYTLSDIGTFLKYKGDETISLVELVNEGDALINIYSAMIISPEKYPDTNVKLSKEWINFMTSDGVQEEIKVFGVEAYGQPLFFPAKGAVDILSPSGVTQEEISAAVV</sequence>
<evidence type="ECO:0000259" key="1">
    <source>
        <dbReference type="Pfam" id="PF12849"/>
    </source>
</evidence>
<evidence type="ECO:0000313" key="2">
    <source>
        <dbReference type="EMBL" id="WOF15320.1"/>
    </source>
</evidence>
<reference evidence="2 3" key="1">
    <citation type="submission" date="2019-09" db="EMBL/GenBank/DDBJ databases">
        <title>The complete genome of Methanoplanus sp. FWC-SCC4.</title>
        <authorList>
            <person name="Chen S.-C."/>
            <person name="Zhou Y.-Z."/>
            <person name="Lai M.-C."/>
        </authorList>
    </citation>
    <scope>NUCLEOTIDE SEQUENCE [LARGE SCALE GENOMIC DNA]</scope>
    <source>
        <strain evidence="2 3">FWC-SCC4</strain>
    </source>
</reference>
<dbReference type="PANTHER" id="PTHR37945">
    <property type="entry name" value="EXTRACELLULAR TUNGSTATE BINDING PROTEIN"/>
    <property type="match status" value="1"/>
</dbReference>
<accession>A0AA97F9J6</accession>
<dbReference type="PANTHER" id="PTHR37945:SF1">
    <property type="entry name" value="EXTRACELLULAR TUNGSTATE BINDING PROTEIN"/>
    <property type="match status" value="1"/>
</dbReference>
<dbReference type="InterPro" id="IPR024370">
    <property type="entry name" value="PBP_domain"/>
</dbReference>